<organism evidence="8 9">
    <name type="scientific">Actinomadura rudentiformis</name>
    <dbReference type="NCBI Taxonomy" id="359158"/>
    <lineage>
        <taxon>Bacteria</taxon>
        <taxon>Bacillati</taxon>
        <taxon>Actinomycetota</taxon>
        <taxon>Actinomycetes</taxon>
        <taxon>Streptosporangiales</taxon>
        <taxon>Thermomonosporaceae</taxon>
        <taxon>Actinomadura</taxon>
    </lineage>
</organism>
<dbReference type="OrthoDB" id="4054020at2"/>
<evidence type="ECO:0000259" key="7">
    <source>
        <dbReference type="PROSITE" id="PS51755"/>
    </source>
</evidence>
<dbReference type="AlphaFoldDB" id="A0A6H9Z788"/>
<dbReference type="GO" id="GO:0000160">
    <property type="term" value="P:phosphorelay signal transduction system"/>
    <property type="evidence" value="ECO:0007669"/>
    <property type="project" value="InterPro"/>
</dbReference>
<comment type="similarity">
    <text evidence="1">Belongs to the AfsR/DnrI/RedD regulatory family.</text>
</comment>
<dbReference type="Proteomes" id="UP000468735">
    <property type="component" value="Unassembled WGS sequence"/>
</dbReference>
<evidence type="ECO:0000256" key="4">
    <source>
        <dbReference type="ARBA" id="ARBA00023163"/>
    </source>
</evidence>
<evidence type="ECO:0000256" key="6">
    <source>
        <dbReference type="SAM" id="MobiDB-lite"/>
    </source>
</evidence>
<dbReference type="SUPFAM" id="SSF48452">
    <property type="entry name" value="TPR-like"/>
    <property type="match status" value="1"/>
</dbReference>
<dbReference type="CDD" id="cd00383">
    <property type="entry name" value="trans_reg_C"/>
    <property type="match status" value="1"/>
</dbReference>
<keyword evidence="9" id="KW-1185">Reference proteome</keyword>
<protein>
    <recommendedName>
        <fullName evidence="7">OmpR/PhoB-type domain-containing protein</fullName>
    </recommendedName>
</protein>
<dbReference type="SUPFAM" id="SSF46894">
    <property type="entry name" value="C-terminal effector domain of the bipartite response regulators"/>
    <property type="match status" value="1"/>
</dbReference>
<accession>A0A6H9Z788</accession>
<reference evidence="8 9" key="1">
    <citation type="submission" date="2019-09" db="EMBL/GenBank/DDBJ databases">
        <title>Actinomadura physcomitrii sp. nov., a novel actinomycete isolated from moss [Physcomitrium sphaericum (Ludw) Fuernr].</title>
        <authorList>
            <person name="Zhuang X."/>
            <person name="Liu C."/>
        </authorList>
    </citation>
    <scope>NUCLEOTIDE SEQUENCE [LARGE SCALE GENOMIC DNA]</scope>
    <source>
        <strain evidence="8 9">HMC1</strain>
    </source>
</reference>
<dbReference type="SMART" id="SM00862">
    <property type="entry name" value="Trans_reg_C"/>
    <property type="match status" value="1"/>
</dbReference>
<dbReference type="InterPro" id="IPR051677">
    <property type="entry name" value="AfsR-DnrI-RedD_regulator"/>
</dbReference>
<dbReference type="GO" id="GO:0003677">
    <property type="term" value="F:DNA binding"/>
    <property type="evidence" value="ECO:0007669"/>
    <property type="project" value="UniProtKB-UniRule"/>
</dbReference>
<keyword evidence="2" id="KW-0805">Transcription regulation</keyword>
<dbReference type="GO" id="GO:0006355">
    <property type="term" value="P:regulation of DNA-templated transcription"/>
    <property type="evidence" value="ECO:0007669"/>
    <property type="project" value="InterPro"/>
</dbReference>
<dbReference type="PROSITE" id="PS51755">
    <property type="entry name" value="OMPR_PHOB"/>
    <property type="match status" value="1"/>
</dbReference>
<dbReference type="InterPro" id="IPR001867">
    <property type="entry name" value="OmpR/PhoB-type_DNA-bd"/>
</dbReference>
<comment type="caution">
    <text evidence="8">The sequence shown here is derived from an EMBL/GenBank/DDBJ whole genome shotgun (WGS) entry which is preliminary data.</text>
</comment>
<evidence type="ECO:0000256" key="2">
    <source>
        <dbReference type="ARBA" id="ARBA00023015"/>
    </source>
</evidence>
<gene>
    <name evidence="8" type="ORF">F8566_07750</name>
</gene>
<dbReference type="PANTHER" id="PTHR35807:SF1">
    <property type="entry name" value="TRANSCRIPTIONAL REGULATOR REDD"/>
    <property type="match status" value="1"/>
</dbReference>
<evidence type="ECO:0000313" key="9">
    <source>
        <dbReference type="Proteomes" id="UP000468735"/>
    </source>
</evidence>
<dbReference type="PANTHER" id="PTHR35807">
    <property type="entry name" value="TRANSCRIPTIONAL REGULATOR REDD-RELATED"/>
    <property type="match status" value="1"/>
</dbReference>
<dbReference type="InterPro" id="IPR036388">
    <property type="entry name" value="WH-like_DNA-bd_sf"/>
</dbReference>
<proteinExistence type="inferred from homology"/>
<evidence type="ECO:0000256" key="5">
    <source>
        <dbReference type="PROSITE-ProRule" id="PRU01091"/>
    </source>
</evidence>
<feature type="domain" description="OmpR/PhoB-type" evidence="7">
    <location>
        <begin position="22"/>
        <end position="122"/>
    </location>
</feature>
<sequence length="320" mass="34506">MFVYCSPAGGSDAAAAQGVRPSREGKSDPVEFHILGPLQAVDGGRQIRLPGPRPRLVLAVLLLEPGRVISVDRLVETVWDGEPPASMRTQIAIAVSALRRTFREAGLGDVIETVSPGYRIKAGARIDACIAEEHVAAARAAAADGRAEEAAVLYRKALALWRGPVLAGLDSSRIITCGLRWEELRLTVVEELAELDLARGHHHQVAGELMALVAENPFRERLRAQLMTALARSGRQAESLAVYQEGRRILKDELGLEPGRALRDLHEAILKDAPSVQQRPTPLHVSAPTAVRAGLAAPCRHRGRHRAGGLRRAAVHHSGL</sequence>
<dbReference type="Gene3D" id="1.10.10.10">
    <property type="entry name" value="Winged helix-like DNA-binding domain superfamily/Winged helix DNA-binding domain"/>
    <property type="match status" value="1"/>
</dbReference>
<dbReference type="Pfam" id="PF00486">
    <property type="entry name" value="Trans_reg_C"/>
    <property type="match status" value="1"/>
</dbReference>
<feature type="region of interest" description="Disordered" evidence="6">
    <location>
        <begin position="5"/>
        <end position="27"/>
    </location>
</feature>
<dbReference type="InterPro" id="IPR016032">
    <property type="entry name" value="Sig_transdc_resp-reg_C-effctor"/>
</dbReference>
<feature type="DNA-binding region" description="OmpR/PhoB-type" evidence="5">
    <location>
        <begin position="22"/>
        <end position="122"/>
    </location>
</feature>
<name>A0A6H9Z788_9ACTN</name>
<evidence type="ECO:0000313" key="8">
    <source>
        <dbReference type="EMBL" id="KAB2350848.1"/>
    </source>
</evidence>
<evidence type="ECO:0000256" key="1">
    <source>
        <dbReference type="ARBA" id="ARBA00005820"/>
    </source>
</evidence>
<evidence type="ECO:0000256" key="3">
    <source>
        <dbReference type="ARBA" id="ARBA00023125"/>
    </source>
</evidence>
<dbReference type="SMART" id="SM01043">
    <property type="entry name" value="BTAD"/>
    <property type="match status" value="1"/>
</dbReference>
<dbReference type="InterPro" id="IPR005158">
    <property type="entry name" value="BTAD"/>
</dbReference>
<keyword evidence="3 5" id="KW-0238">DNA-binding</keyword>
<keyword evidence="4" id="KW-0804">Transcription</keyword>
<dbReference type="CDD" id="cd15831">
    <property type="entry name" value="BTAD"/>
    <property type="match status" value="1"/>
</dbReference>
<dbReference type="Gene3D" id="1.25.40.10">
    <property type="entry name" value="Tetratricopeptide repeat domain"/>
    <property type="match status" value="1"/>
</dbReference>
<dbReference type="Pfam" id="PF03704">
    <property type="entry name" value="BTAD"/>
    <property type="match status" value="1"/>
</dbReference>
<dbReference type="InterPro" id="IPR011990">
    <property type="entry name" value="TPR-like_helical_dom_sf"/>
</dbReference>
<dbReference type="EMBL" id="WBMT01000003">
    <property type="protein sequence ID" value="KAB2350848.1"/>
    <property type="molecule type" value="Genomic_DNA"/>
</dbReference>